<dbReference type="PANTHER" id="PTHR31718:SF70">
    <property type="entry name" value="LIPOXYGENASE HOMOLOGY DOMAIN-CONTAINING PROTEIN 1-LIKE"/>
    <property type="match status" value="1"/>
</dbReference>
<dbReference type="AlphaFoldDB" id="A0AAD4P761"/>
<evidence type="ECO:0000259" key="3">
    <source>
        <dbReference type="PROSITE" id="PS50095"/>
    </source>
</evidence>
<keyword evidence="5" id="KW-1185">Reference proteome</keyword>
<proteinExistence type="predicted"/>
<gene>
    <name evidence="4" type="ORF">C2S53_013921</name>
</gene>
<dbReference type="Proteomes" id="UP001190926">
    <property type="component" value="Unassembled WGS sequence"/>
</dbReference>
<feature type="signal peptide" evidence="2">
    <location>
        <begin position="1"/>
        <end position="23"/>
    </location>
</feature>
<feature type="chain" id="PRO_5042201958" description="PLAT domain-containing protein" evidence="2">
    <location>
        <begin position="24"/>
        <end position="170"/>
    </location>
</feature>
<dbReference type="Pfam" id="PF06232">
    <property type="entry name" value="ATS3"/>
    <property type="match status" value="1"/>
</dbReference>
<evidence type="ECO:0000313" key="5">
    <source>
        <dbReference type="Proteomes" id="UP001190926"/>
    </source>
</evidence>
<comment type="caution">
    <text evidence="1">Lacks conserved residue(s) required for the propagation of feature annotation.</text>
</comment>
<sequence>MEVKHLSFNLLIIIFSFVVYTNANYPECIYNIYVKTGSFPLAGTHSNISLFLSDDTKTELPITNLREWGLMGPAFSYFRPGNIDLFAVKGPCLHGYVCSLIIVLNNFDNWYCDFIEVTSVGFETPCACKHFTVKKWLDDNKGSAVILQDECPSSDDERDDVSIQLRPPIL</sequence>
<dbReference type="SUPFAM" id="SSF49723">
    <property type="entry name" value="Lipase/lipooxygenase domain (PLAT/LH2 domain)"/>
    <property type="match status" value="1"/>
</dbReference>
<organism evidence="4 5">
    <name type="scientific">Perilla frutescens var. hirtella</name>
    <name type="common">Perilla citriodora</name>
    <name type="synonym">Perilla setoyensis</name>
    <dbReference type="NCBI Taxonomy" id="608512"/>
    <lineage>
        <taxon>Eukaryota</taxon>
        <taxon>Viridiplantae</taxon>
        <taxon>Streptophyta</taxon>
        <taxon>Embryophyta</taxon>
        <taxon>Tracheophyta</taxon>
        <taxon>Spermatophyta</taxon>
        <taxon>Magnoliopsida</taxon>
        <taxon>eudicotyledons</taxon>
        <taxon>Gunneridae</taxon>
        <taxon>Pentapetalae</taxon>
        <taxon>asterids</taxon>
        <taxon>lamiids</taxon>
        <taxon>Lamiales</taxon>
        <taxon>Lamiaceae</taxon>
        <taxon>Nepetoideae</taxon>
        <taxon>Elsholtzieae</taxon>
        <taxon>Perilla</taxon>
    </lineage>
</organism>
<keyword evidence="2" id="KW-0732">Signal</keyword>
<dbReference type="Gene3D" id="2.60.60.20">
    <property type="entry name" value="PLAT/LH2 domain"/>
    <property type="match status" value="1"/>
</dbReference>
<protein>
    <recommendedName>
        <fullName evidence="3">PLAT domain-containing protein</fullName>
    </recommendedName>
</protein>
<evidence type="ECO:0000256" key="1">
    <source>
        <dbReference type="PROSITE-ProRule" id="PRU00152"/>
    </source>
</evidence>
<accession>A0AAD4P761</accession>
<dbReference type="PROSITE" id="PS50095">
    <property type="entry name" value="PLAT"/>
    <property type="match status" value="1"/>
</dbReference>
<dbReference type="InterPro" id="IPR010417">
    <property type="entry name" value="Embryo-specific_ATS3"/>
</dbReference>
<dbReference type="PANTHER" id="PTHR31718">
    <property type="entry name" value="PLAT DOMAIN-CONTAINING PROTEIN"/>
    <property type="match status" value="1"/>
</dbReference>
<evidence type="ECO:0000256" key="2">
    <source>
        <dbReference type="SAM" id="SignalP"/>
    </source>
</evidence>
<name>A0AAD4P761_PERFH</name>
<dbReference type="InterPro" id="IPR036392">
    <property type="entry name" value="PLAT/LH2_dom_sf"/>
</dbReference>
<dbReference type="InterPro" id="IPR001024">
    <property type="entry name" value="PLAT/LH2_dom"/>
</dbReference>
<evidence type="ECO:0000313" key="4">
    <source>
        <dbReference type="EMBL" id="KAH6828430.1"/>
    </source>
</evidence>
<comment type="caution">
    <text evidence="4">The sequence shown here is derived from an EMBL/GenBank/DDBJ whole genome shotgun (WGS) entry which is preliminary data.</text>
</comment>
<feature type="domain" description="PLAT" evidence="3">
    <location>
        <begin position="28"/>
        <end position="151"/>
    </location>
</feature>
<reference evidence="4 5" key="1">
    <citation type="journal article" date="2021" name="Nat. Commun.">
        <title>Incipient diploidization of the medicinal plant Perilla within 10,000 years.</title>
        <authorList>
            <person name="Zhang Y."/>
            <person name="Shen Q."/>
            <person name="Leng L."/>
            <person name="Zhang D."/>
            <person name="Chen S."/>
            <person name="Shi Y."/>
            <person name="Ning Z."/>
            <person name="Chen S."/>
        </authorList>
    </citation>
    <scope>NUCLEOTIDE SEQUENCE [LARGE SCALE GENOMIC DNA]</scope>
    <source>
        <strain evidence="5">cv. PC099</strain>
    </source>
</reference>
<dbReference type="EMBL" id="SDAM02000124">
    <property type="protein sequence ID" value="KAH6828430.1"/>
    <property type="molecule type" value="Genomic_DNA"/>
</dbReference>